<feature type="domain" description="YDG" evidence="6">
    <location>
        <begin position="99"/>
        <end position="249"/>
    </location>
</feature>
<gene>
    <name evidence="7" type="ORF">WJX75_009306</name>
</gene>
<dbReference type="Pfam" id="PF00856">
    <property type="entry name" value="SET"/>
    <property type="match status" value="1"/>
</dbReference>
<evidence type="ECO:0000313" key="7">
    <source>
        <dbReference type="EMBL" id="KAK9909235.1"/>
    </source>
</evidence>
<evidence type="ECO:0000313" key="8">
    <source>
        <dbReference type="Proteomes" id="UP001491310"/>
    </source>
</evidence>
<keyword evidence="8" id="KW-1185">Reference proteome</keyword>
<evidence type="ECO:0000256" key="3">
    <source>
        <dbReference type="PROSITE-ProRule" id="PRU00358"/>
    </source>
</evidence>
<dbReference type="SUPFAM" id="SSF88697">
    <property type="entry name" value="PUA domain-like"/>
    <property type="match status" value="1"/>
</dbReference>
<feature type="domain" description="SET" evidence="5">
    <location>
        <begin position="425"/>
        <end position="559"/>
    </location>
</feature>
<dbReference type="InterPro" id="IPR046341">
    <property type="entry name" value="SET_dom_sf"/>
</dbReference>
<accession>A0ABR2YR68</accession>
<evidence type="ECO:0000259" key="5">
    <source>
        <dbReference type="PROSITE" id="PS50280"/>
    </source>
</evidence>
<dbReference type="InterPro" id="IPR051357">
    <property type="entry name" value="H3K9_HMTase_SUVAR3-9"/>
</dbReference>
<name>A0ABR2YR68_9CHLO</name>
<feature type="compositionally biased region" description="Low complexity" evidence="4">
    <location>
        <begin position="312"/>
        <end position="326"/>
    </location>
</feature>
<comment type="caution">
    <text evidence="7">The sequence shown here is derived from an EMBL/GenBank/DDBJ whole genome shotgun (WGS) entry which is preliminary data.</text>
</comment>
<dbReference type="PROSITE" id="PS51015">
    <property type="entry name" value="YDG"/>
    <property type="match status" value="1"/>
</dbReference>
<dbReference type="SMART" id="SM00466">
    <property type="entry name" value="SRA"/>
    <property type="match status" value="1"/>
</dbReference>
<dbReference type="InterPro" id="IPR001214">
    <property type="entry name" value="SET_dom"/>
</dbReference>
<feature type="region of interest" description="Disordered" evidence="4">
    <location>
        <begin position="58"/>
        <end position="81"/>
    </location>
</feature>
<dbReference type="Pfam" id="PF02182">
    <property type="entry name" value="SAD_SRA"/>
    <property type="match status" value="1"/>
</dbReference>
<protein>
    <recommendedName>
        <fullName evidence="9">SET domain-containing protein</fullName>
    </recommendedName>
</protein>
<reference evidence="7 8" key="1">
    <citation type="journal article" date="2024" name="Nat. Commun.">
        <title>Phylogenomics reveals the evolutionary origins of lichenization in chlorophyte algae.</title>
        <authorList>
            <person name="Puginier C."/>
            <person name="Libourel C."/>
            <person name="Otte J."/>
            <person name="Skaloud P."/>
            <person name="Haon M."/>
            <person name="Grisel S."/>
            <person name="Petersen M."/>
            <person name="Berrin J.G."/>
            <person name="Delaux P.M."/>
            <person name="Dal Grande F."/>
            <person name="Keller J."/>
        </authorList>
    </citation>
    <scope>NUCLEOTIDE SEQUENCE [LARGE SCALE GENOMIC DNA]</scope>
    <source>
        <strain evidence="7 8">SAG 216-7</strain>
    </source>
</reference>
<keyword evidence="2 3" id="KW-0539">Nucleus</keyword>
<feature type="region of interest" description="Disordered" evidence="4">
    <location>
        <begin position="308"/>
        <end position="329"/>
    </location>
</feature>
<evidence type="ECO:0000256" key="1">
    <source>
        <dbReference type="ARBA" id="ARBA00004286"/>
    </source>
</evidence>
<comment type="subcellular location">
    <subcellularLocation>
        <location evidence="1">Chromosome</location>
    </subcellularLocation>
    <subcellularLocation>
        <location evidence="3">Nucleus</location>
    </subcellularLocation>
</comment>
<dbReference type="EMBL" id="JALJOT010000007">
    <property type="protein sequence ID" value="KAK9909235.1"/>
    <property type="molecule type" value="Genomic_DNA"/>
</dbReference>
<evidence type="ECO:0000259" key="6">
    <source>
        <dbReference type="PROSITE" id="PS51015"/>
    </source>
</evidence>
<dbReference type="InterPro" id="IPR003105">
    <property type="entry name" value="SRA_YDG"/>
</dbReference>
<sequence length="583" mass="64726">MPLSQDPPCTNAGKEPYHIFGIRVNEKPCVSAQEVQMVKVCQMKYWEVVQKTRRAEAARIAESNGRNEDGRKMSQRPDTKARKIMSDDGLCVNTKKTAGHVPGHPPSNRYFLRSEMGCLGIHFPPLSGIDYCTAKELPSGCPEFAISIVNSGCYEDDQDEGEQLIFTGQGGCDLLGNKKQVQDQSMRAGNKALVGNIELGIPIRVIRKNKDAASEYGNIFIYDGLYDVVKYWSEKGVEGFEVFKYLVIRRPGQAELLSKSLAFGGTSAPKNHSIESRGKQVHVVSKDISNGLERIPVPAVNDVDEELPFPTAAGGSSSGASSSGSGRIRSKKRGVSLPLVRYIVDYEFDESVPQPVPRVLPAKHKDNPHDFVKALNGGYMPYSKNKNNHYIVDTPRAMIFECGPWTGCPHGVNCGYAVSQQGLQWRLEVFKTRFKGWGVRSWDTIPVGSYITTFVGRVHRIEDCDGSKDDTFFFDLGKRTDFGWDNKPIEGGEDMDQITKFYVDGGEIGGMSRYINHSCDPNLYVQPVLCDHGDTDMPKICLFAAKNIPPFEELTYDYGQQYIRENLDDKCNCGAACCQNPAD</sequence>
<dbReference type="SMART" id="SM00317">
    <property type="entry name" value="SET"/>
    <property type="match status" value="1"/>
</dbReference>
<dbReference type="Gene3D" id="2.170.270.10">
    <property type="entry name" value="SET domain"/>
    <property type="match status" value="1"/>
</dbReference>
<dbReference type="InterPro" id="IPR036987">
    <property type="entry name" value="SRA-YDG_sf"/>
</dbReference>
<dbReference type="PANTHER" id="PTHR45660:SF13">
    <property type="entry name" value="HISTONE-LYSINE N-METHYLTRANSFERASE SETMAR"/>
    <property type="match status" value="1"/>
</dbReference>
<organism evidence="7 8">
    <name type="scientific">Coccomyxa subellipsoidea</name>
    <dbReference type="NCBI Taxonomy" id="248742"/>
    <lineage>
        <taxon>Eukaryota</taxon>
        <taxon>Viridiplantae</taxon>
        <taxon>Chlorophyta</taxon>
        <taxon>core chlorophytes</taxon>
        <taxon>Trebouxiophyceae</taxon>
        <taxon>Trebouxiophyceae incertae sedis</taxon>
        <taxon>Coccomyxaceae</taxon>
        <taxon>Coccomyxa</taxon>
    </lineage>
</organism>
<dbReference type="PANTHER" id="PTHR45660">
    <property type="entry name" value="HISTONE-LYSINE N-METHYLTRANSFERASE SETMAR"/>
    <property type="match status" value="1"/>
</dbReference>
<dbReference type="PROSITE" id="PS50280">
    <property type="entry name" value="SET"/>
    <property type="match status" value="1"/>
</dbReference>
<dbReference type="Gene3D" id="2.30.280.10">
    <property type="entry name" value="SRA-YDG"/>
    <property type="match status" value="1"/>
</dbReference>
<proteinExistence type="predicted"/>
<dbReference type="SUPFAM" id="SSF82199">
    <property type="entry name" value="SET domain"/>
    <property type="match status" value="1"/>
</dbReference>
<dbReference type="InterPro" id="IPR015947">
    <property type="entry name" value="PUA-like_sf"/>
</dbReference>
<evidence type="ECO:0000256" key="2">
    <source>
        <dbReference type="ARBA" id="ARBA00023242"/>
    </source>
</evidence>
<dbReference type="Proteomes" id="UP001491310">
    <property type="component" value="Unassembled WGS sequence"/>
</dbReference>
<evidence type="ECO:0008006" key="9">
    <source>
        <dbReference type="Google" id="ProtNLM"/>
    </source>
</evidence>
<evidence type="ECO:0000256" key="4">
    <source>
        <dbReference type="SAM" id="MobiDB-lite"/>
    </source>
</evidence>